<feature type="domain" description="RRM" evidence="4">
    <location>
        <begin position="59"/>
        <end position="140"/>
    </location>
</feature>
<sequence length="166" mass="18548">MQHSNKNTTSSTPQRLQRTSTRRDIQSRRPRSGASPEKTRDIKEAQKVAEKKEGTRINPYIYVGNLAMNTTEKVVEDVFVACGKIHRVTIASSGACTKKPMEPTLYAYVEFRTLSGRDKALKYHGHSILGRRITVSVHPGGLPDVDRTTRSCIDAQNAKIAIDPKR</sequence>
<comment type="caution">
    <text evidence="5">The sequence shown here is derived from an EMBL/GenBank/DDBJ whole genome shotgun (WGS) entry which is preliminary data.</text>
</comment>
<evidence type="ECO:0000256" key="2">
    <source>
        <dbReference type="PROSITE-ProRule" id="PRU00176"/>
    </source>
</evidence>
<dbReference type="Proteomes" id="UP001383192">
    <property type="component" value="Unassembled WGS sequence"/>
</dbReference>
<dbReference type="GO" id="GO:0008143">
    <property type="term" value="F:poly(A) binding"/>
    <property type="evidence" value="ECO:0007669"/>
    <property type="project" value="TreeGrafter"/>
</dbReference>
<dbReference type="CDD" id="cd00590">
    <property type="entry name" value="RRM_SF"/>
    <property type="match status" value="1"/>
</dbReference>
<dbReference type="PANTHER" id="PTHR23236:SF12">
    <property type="entry name" value="EUKARYOTIC INITIATION FACTOR 4B-RELATED"/>
    <property type="match status" value="1"/>
</dbReference>
<reference evidence="5 6" key="1">
    <citation type="submission" date="2024-01" db="EMBL/GenBank/DDBJ databases">
        <title>A draft genome for a cacao thread blight-causing isolate of Paramarasmius palmivorus.</title>
        <authorList>
            <person name="Baruah I.K."/>
            <person name="Bukari Y."/>
            <person name="Amoako-Attah I."/>
            <person name="Meinhardt L.W."/>
            <person name="Bailey B.A."/>
            <person name="Cohen S.P."/>
        </authorList>
    </citation>
    <scope>NUCLEOTIDE SEQUENCE [LARGE SCALE GENOMIC DNA]</scope>
    <source>
        <strain evidence="5 6">GH-12</strain>
    </source>
</reference>
<evidence type="ECO:0000256" key="3">
    <source>
        <dbReference type="SAM" id="MobiDB-lite"/>
    </source>
</evidence>
<dbReference type="EMBL" id="JAYKXP010000016">
    <property type="protein sequence ID" value="KAK7049582.1"/>
    <property type="molecule type" value="Genomic_DNA"/>
</dbReference>
<dbReference type="InterPro" id="IPR012677">
    <property type="entry name" value="Nucleotide-bd_a/b_plait_sf"/>
</dbReference>
<evidence type="ECO:0000313" key="5">
    <source>
        <dbReference type="EMBL" id="KAK7049582.1"/>
    </source>
</evidence>
<feature type="compositionally biased region" description="Basic and acidic residues" evidence="3">
    <location>
        <begin position="37"/>
        <end position="50"/>
    </location>
</feature>
<dbReference type="SMART" id="SM00360">
    <property type="entry name" value="RRM"/>
    <property type="match status" value="1"/>
</dbReference>
<evidence type="ECO:0000313" key="6">
    <source>
        <dbReference type="Proteomes" id="UP001383192"/>
    </source>
</evidence>
<accession>A0AAW0DDD9</accession>
<dbReference type="Gene3D" id="3.30.70.330">
    <property type="match status" value="1"/>
</dbReference>
<organism evidence="5 6">
    <name type="scientific">Paramarasmius palmivorus</name>
    <dbReference type="NCBI Taxonomy" id="297713"/>
    <lineage>
        <taxon>Eukaryota</taxon>
        <taxon>Fungi</taxon>
        <taxon>Dikarya</taxon>
        <taxon>Basidiomycota</taxon>
        <taxon>Agaricomycotina</taxon>
        <taxon>Agaricomycetes</taxon>
        <taxon>Agaricomycetidae</taxon>
        <taxon>Agaricales</taxon>
        <taxon>Marasmiineae</taxon>
        <taxon>Marasmiaceae</taxon>
        <taxon>Paramarasmius</taxon>
    </lineage>
</organism>
<evidence type="ECO:0000259" key="4">
    <source>
        <dbReference type="PROSITE" id="PS50102"/>
    </source>
</evidence>
<protein>
    <recommendedName>
        <fullName evidence="4">RRM domain-containing protein</fullName>
    </recommendedName>
</protein>
<dbReference type="Pfam" id="PF00076">
    <property type="entry name" value="RRM_1"/>
    <property type="match status" value="1"/>
</dbReference>
<dbReference type="PROSITE" id="PS50102">
    <property type="entry name" value="RRM"/>
    <property type="match status" value="1"/>
</dbReference>
<dbReference type="AlphaFoldDB" id="A0AAW0DDD9"/>
<feature type="compositionally biased region" description="Polar residues" evidence="3">
    <location>
        <begin position="1"/>
        <end position="19"/>
    </location>
</feature>
<dbReference type="SUPFAM" id="SSF54928">
    <property type="entry name" value="RNA-binding domain, RBD"/>
    <property type="match status" value="1"/>
</dbReference>
<dbReference type="PANTHER" id="PTHR23236">
    <property type="entry name" value="EUKARYOTIC TRANSLATION INITIATION FACTOR 4B/4H"/>
    <property type="match status" value="1"/>
</dbReference>
<keyword evidence="6" id="KW-1185">Reference proteome</keyword>
<dbReference type="InterPro" id="IPR035979">
    <property type="entry name" value="RBD_domain_sf"/>
</dbReference>
<dbReference type="InterPro" id="IPR000504">
    <property type="entry name" value="RRM_dom"/>
</dbReference>
<gene>
    <name evidence="5" type="ORF">VNI00_005613</name>
</gene>
<keyword evidence="1 2" id="KW-0694">RNA-binding</keyword>
<evidence type="ECO:0000256" key="1">
    <source>
        <dbReference type="ARBA" id="ARBA00022884"/>
    </source>
</evidence>
<name>A0AAW0DDD9_9AGAR</name>
<feature type="region of interest" description="Disordered" evidence="3">
    <location>
        <begin position="1"/>
        <end position="50"/>
    </location>
</feature>
<proteinExistence type="predicted"/>